<dbReference type="AlphaFoldDB" id="A0A023BN57"/>
<dbReference type="RefSeq" id="WP_034247249.1">
    <property type="nucleotide sequence ID" value="NZ_AQRA01000015.1"/>
</dbReference>
<protein>
    <recommendedName>
        <fullName evidence="3">DUF4249 domain-containing protein</fullName>
    </recommendedName>
</protein>
<dbReference type="Pfam" id="PF14054">
    <property type="entry name" value="DUF4249"/>
    <property type="match status" value="1"/>
</dbReference>
<comment type="caution">
    <text evidence="1">The sequence shown here is derived from an EMBL/GenBank/DDBJ whole genome shotgun (WGS) entry which is preliminary data.</text>
</comment>
<dbReference type="PROSITE" id="PS51257">
    <property type="entry name" value="PROKAR_LIPOPROTEIN"/>
    <property type="match status" value="1"/>
</dbReference>
<dbReference type="InterPro" id="IPR025345">
    <property type="entry name" value="DUF4249"/>
</dbReference>
<keyword evidence="2" id="KW-1185">Reference proteome</keyword>
<reference evidence="1 2" key="1">
    <citation type="submission" date="2014-04" db="EMBL/GenBank/DDBJ databases">
        <title>Aquimarina sp. 22II-S11-z7 Genome Sequencing.</title>
        <authorList>
            <person name="Lai Q."/>
        </authorList>
    </citation>
    <scope>NUCLEOTIDE SEQUENCE [LARGE SCALE GENOMIC DNA]</scope>
    <source>
        <strain evidence="1 2">22II-S11-z7</strain>
    </source>
</reference>
<organism evidence="1 2">
    <name type="scientific">Aquimarina atlantica</name>
    <dbReference type="NCBI Taxonomy" id="1317122"/>
    <lineage>
        <taxon>Bacteria</taxon>
        <taxon>Pseudomonadati</taxon>
        <taxon>Bacteroidota</taxon>
        <taxon>Flavobacteriia</taxon>
        <taxon>Flavobacteriales</taxon>
        <taxon>Flavobacteriaceae</taxon>
        <taxon>Aquimarina</taxon>
    </lineage>
</organism>
<evidence type="ECO:0000313" key="2">
    <source>
        <dbReference type="Proteomes" id="UP000023541"/>
    </source>
</evidence>
<dbReference type="OrthoDB" id="1115009at2"/>
<dbReference type="eggNOG" id="ENOG5031UUW">
    <property type="taxonomic scope" value="Bacteria"/>
</dbReference>
<accession>A0A023BN57</accession>
<proteinExistence type="predicted"/>
<gene>
    <name evidence="1" type="ORF">ATO12_07275</name>
</gene>
<dbReference type="EMBL" id="AQRA01000015">
    <property type="protein sequence ID" value="EZH71492.1"/>
    <property type="molecule type" value="Genomic_DNA"/>
</dbReference>
<evidence type="ECO:0008006" key="3">
    <source>
        <dbReference type="Google" id="ProtNLM"/>
    </source>
</evidence>
<name>A0A023BN57_9FLAO</name>
<dbReference type="Proteomes" id="UP000023541">
    <property type="component" value="Unassembled WGS sequence"/>
</dbReference>
<dbReference type="STRING" id="1317122.ATO12_07275"/>
<evidence type="ECO:0000313" key="1">
    <source>
        <dbReference type="EMBL" id="EZH71492.1"/>
    </source>
</evidence>
<sequence length="292" mass="32125">MKPYILLIIGFIVLGCDDLKEEIRNRPEGEKLVLINGFLSPEEEIIKVEVSKTISVFDKPLQLQQADFVNTLIIKDAVVVIKNENQEEVELSYSSDSKLYQIASSEFLIEPGKRYTLNVSTEGKEFKATCVIPVTKTESISAAIGFRAVDGAVVENLNVSFDDIKGENNFYIVGALFNVTNSIEENRSVVNFDIERFATDVNGDGLGISANGTISNTSESLEVTVKVANVDELIYTTLKASFLNKDQTSNPFFQPIIPPNNIEGEGGYGVFAGFRLLEKTMTLGPIQSLDGF</sequence>